<keyword evidence="3" id="KW-1185">Reference proteome</keyword>
<dbReference type="PANTHER" id="PTHR33875">
    <property type="entry name" value="OS09G0542200 PROTEIN"/>
    <property type="match status" value="1"/>
</dbReference>
<dbReference type="STRING" id="418495.SAMN05216215_101460"/>
<dbReference type="Proteomes" id="UP000199529">
    <property type="component" value="Unassembled WGS sequence"/>
</dbReference>
<evidence type="ECO:0000313" key="3">
    <source>
        <dbReference type="Proteomes" id="UP000199529"/>
    </source>
</evidence>
<dbReference type="InterPro" id="IPR012336">
    <property type="entry name" value="Thioredoxin-like_fold"/>
</dbReference>
<dbReference type="PANTHER" id="PTHR33875:SF2">
    <property type="entry name" value="ACR183CP"/>
    <property type="match status" value="1"/>
</dbReference>
<keyword evidence="2" id="KW-0413">Isomerase</keyword>
<dbReference type="EMBL" id="FNOK01000014">
    <property type="protein sequence ID" value="SDX72497.1"/>
    <property type="molecule type" value="Genomic_DNA"/>
</dbReference>
<feature type="domain" description="Thioredoxin" evidence="1">
    <location>
        <begin position="26"/>
        <end position="218"/>
    </location>
</feature>
<evidence type="ECO:0000259" key="1">
    <source>
        <dbReference type="PROSITE" id="PS51352"/>
    </source>
</evidence>
<dbReference type="InterPro" id="IPR013766">
    <property type="entry name" value="Thioredoxin_domain"/>
</dbReference>
<dbReference type="Pfam" id="PF13462">
    <property type="entry name" value="Thioredoxin_4"/>
    <property type="match status" value="1"/>
</dbReference>
<name>A0A1H3E1I2_9PSEU</name>
<reference evidence="3" key="1">
    <citation type="submission" date="2016-10" db="EMBL/GenBank/DDBJ databases">
        <authorList>
            <person name="Varghese N."/>
            <person name="Submissions S."/>
        </authorList>
    </citation>
    <scope>NUCLEOTIDE SEQUENCE [LARGE SCALE GENOMIC DNA]</scope>
    <source>
        <strain evidence="3">CGMCC 4.3530</strain>
    </source>
</reference>
<dbReference type="InterPro" id="IPR036249">
    <property type="entry name" value="Thioredoxin-like_sf"/>
</dbReference>
<dbReference type="SUPFAM" id="SSF52833">
    <property type="entry name" value="Thioredoxin-like"/>
    <property type="match status" value="1"/>
</dbReference>
<dbReference type="Gene3D" id="3.40.30.10">
    <property type="entry name" value="Glutaredoxin"/>
    <property type="match status" value="1"/>
</dbReference>
<protein>
    <submittedName>
        <fullName evidence="2">Protein-disulfide isomerase</fullName>
    </submittedName>
</protein>
<dbReference type="GO" id="GO:0016853">
    <property type="term" value="F:isomerase activity"/>
    <property type="evidence" value="ECO:0007669"/>
    <property type="project" value="UniProtKB-KW"/>
</dbReference>
<evidence type="ECO:0000313" key="2">
    <source>
        <dbReference type="EMBL" id="SDX72497.1"/>
    </source>
</evidence>
<dbReference type="PROSITE" id="PS51352">
    <property type="entry name" value="THIOREDOXIN_2"/>
    <property type="match status" value="1"/>
</dbReference>
<dbReference type="AlphaFoldDB" id="A0A1H3E1I2"/>
<organism evidence="2 3">
    <name type="scientific">Saccharopolyspora shandongensis</name>
    <dbReference type="NCBI Taxonomy" id="418495"/>
    <lineage>
        <taxon>Bacteria</taxon>
        <taxon>Bacillati</taxon>
        <taxon>Actinomycetota</taxon>
        <taxon>Actinomycetes</taxon>
        <taxon>Pseudonocardiales</taxon>
        <taxon>Pseudonocardiaceae</taxon>
        <taxon>Saccharopolyspora</taxon>
    </lineage>
</organism>
<gene>
    <name evidence="2" type="ORF">SAMN05216215_101460</name>
</gene>
<proteinExistence type="predicted"/>
<accession>A0A1H3E1I2</accession>
<sequence length="221" mass="24153">MKLTAVVVAASAVVVTMLLIVMRPSNPSGQVAEQASSTPVPAEILVRPNSHKLTAGPGDRVTVVEFLDLECEACRAAYPAVETLRQEYSGRVTFVMRYFPIPSHRNADLAARSVEAAGRQGKLEAMYRKMYETQAQWGDQQVDHRPTFVGFARELGLDVAAFEAELDSPATAERVQADFQDGLSIGVQGTPTFYVNGIQLPRMPTYEALRTAIELELAAPR</sequence>